<evidence type="ECO:0000313" key="2">
    <source>
        <dbReference type="Proteomes" id="UP000784294"/>
    </source>
</evidence>
<reference evidence="1" key="1">
    <citation type="submission" date="2018-11" db="EMBL/GenBank/DDBJ databases">
        <authorList>
            <consortium name="Pathogen Informatics"/>
        </authorList>
    </citation>
    <scope>NUCLEOTIDE SEQUENCE</scope>
</reference>
<organism evidence="1 2">
    <name type="scientific">Protopolystoma xenopodis</name>
    <dbReference type="NCBI Taxonomy" id="117903"/>
    <lineage>
        <taxon>Eukaryota</taxon>
        <taxon>Metazoa</taxon>
        <taxon>Spiralia</taxon>
        <taxon>Lophotrochozoa</taxon>
        <taxon>Platyhelminthes</taxon>
        <taxon>Monogenea</taxon>
        <taxon>Polyopisthocotylea</taxon>
        <taxon>Polystomatidea</taxon>
        <taxon>Polystomatidae</taxon>
        <taxon>Protopolystoma</taxon>
    </lineage>
</organism>
<evidence type="ECO:0000313" key="1">
    <source>
        <dbReference type="EMBL" id="VEL13418.1"/>
    </source>
</evidence>
<name>A0A448WJN8_9PLAT</name>
<dbReference type="Proteomes" id="UP000784294">
    <property type="component" value="Unassembled WGS sequence"/>
</dbReference>
<gene>
    <name evidence="1" type="ORF">PXEA_LOCUS6858</name>
</gene>
<dbReference type="EMBL" id="CAAALY010017721">
    <property type="protein sequence ID" value="VEL13418.1"/>
    <property type="molecule type" value="Genomic_DNA"/>
</dbReference>
<dbReference type="AlphaFoldDB" id="A0A448WJN8"/>
<protein>
    <submittedName>
        <fullName evidence="1">Uncharacterized protein</fullName>
    </submittedName>
</protein>
<accession>A0A448WJN8</accession>
<comment type="caution">
    <text evidence="1">The sequence shown here is derived from an EMBL/GenBank/DDBJ whole genome shotgun (WGS) entry which is preliminary data.</text>
</comment>
<proteinExistence type="predicted"/>
<sequence length="98" mass="10747">MESDLRPNSYLLKGTCWGNIVSGSVRCVCNSGFRRDINGACNVPIGSMELGASPSYAEIILRNQAPASSQTTFDLGFRTRSPDGTLAYIQGQWSEYYK</sequence>
<keyword evidence="2" id="KW-1185">Reference proteome</keyword>